<evidence type="ECO:0000313" key="7">
    <source>
        <dbReference type="EMBL" id="AYC21476.1"/>
    </source>
</evidence>
<keyword evidence="7" id="KW-0934">Plastid</keyword>
<organism evidence="7">
    <name type="scientific">Aphyllon fasciculatum</name>
    <name type="common">Clustered broomrape</name>
    <name type="synonym">Orobanche fasciculata</name>
    <dbReference type="NCBI Taxonomy" id="48537"/>
    <lineage>
        <taxon>Eukaryota</taxon>
        <taxon>Viridiplantae</taxon>
        <taxon>Streptophyta</taxon>
        <taxon>Embryophyta</taxon>
        <taxon>Tracheophyta</taxon>
        <taxon>Spermatophyta</taxon>
        <taxon>Magnoliopsida</taxon>
        <taxon>eudicotyledons</taxon>
        <taxon>Gunneridae</taxon>
        <taxon>Pentapetalae</taxon>
        <taxon>asterids</taxon>
        <taxon>lamiids</taxon>
        <taxon>Lamiales</taxon>
        <taxon>Orobanchaceae</taxon>
        <taxon>Orobancheae</taxon>
        <taxon>Aphyllon</taxon>
    </lineage>
</organism>
<dbReference type="EMBL" id="MH580292">
    <property type="protein sequence ID" value="AYC21510.1"/>
    <property type="molecule type" value="Genomic_DNA"/>
</dbReference>
<evidence type="ECO:0000256" key="6">
    <source>
        <dbReference type="HAMAP-Rule" id="MF_00340"/>
    </source>
</evidence>
<name>A0A385Y4I0_APHFC</name>
<proteinExistence type="inferred from homology"/>
<dbReference type="InterPro" id="IPR002677">
    <property type="entry name" value="Ribosomal_bL32"/>
</dbReference>
<dbReference type="GO" id="GO:0006412">
    <property type="term" value="P:translation"/>
    <property type="evidence" value="ECO:0007669"/>
    <property type="project" value="UniProtKB-UniRule"/>
</dbReference>
<keyword evidence="4 6" id="KW-0687">Ribonucleoprotein</keyword>
<dbReference type="PANTHER" id="PTHR36083:SF1">
    <property type="entry name" value="LARGE RIBOSOMAL SUBUNIT PROTEIN BL32C"/>
    <property type="match status" value="1"/>
</dbReference>
<dbReference type="HAMAP" id="MF_00340">
    <property type="entry name" value="Ribosomal_bL32"/>
    <property type="match status" value="1"/>
</dbReference>
<keyword evidence="3 6" id="KW-0689">Ribosomal protein</keyword>
<keyword evidence="7" id="KW-0150">Chloroplast</keyword>
<evidence type="ECO:0000256" key="5">
    <source>
        <dbReference type="ARBA" id="ARBA00035280"/>
    </source>
</evidence>
<gene>
    <name evidence="6 7" type="primary">rpl32</name>
</gene>
<protein>
    <recommendedName>
        <fullName evidence="5 6">Large ribosomal subunit protein bL32c</fullName>
    </recommendedName>
</protein>
<sequence length="56" mass="6320">MTVPKKRTSVSKKRIHKNFWKKKGYCIAVKAFSLAKSIASGNSKSFLCDKKISNKT</sequence>
<dbReference type="EMBL" id="MH580291">
    <property type="protein sequence ID" value="AYC21476.1"/>
    <property type="molecule type" value="Genomic_DNA"/>
</dbReference>
<dbReference type="GO" id="GO:0009507">
    <property type="term" value="C:chloroplast"/>
    <property type="evidence" value="ECO:0007669"/>
    <property type="project" value="UniProtKB-SubCell"/>
</dbReference>
<evidence type="ECO:0000256" key="3">
    <source>
        <dbReference type="ARBA" id="ARBA00022980"/>
    </source>
</evidence>
<comment type="similarity">
    <text evidence="2 6">Belongs to the bacterial ribosomal protein bL32 family.</text>
</comment>
<evidence type="ECO:0000256" key="4">
    <source>
        <dbReference type="ARBA" id="ARBA00023274"/>
    </source>
</evidence>
<accession>A0A385Y4I0</accession>
<geneLocation type="chloroplast" evidence="7"/>
<dbReference type="InterPro" id="IPR044958">
    <property type="entry name" value="Ribosomal_bL32_plant/cyanobact"/>
</dbReference>
<evidence type="ECO:0000256" key="2">
    <source>
        <dbReference type="ARBA" id="ARBA00008560"/>
    </source>
</evidence>
<evidence type="ECO:0000256" key="1">
    <source>
        <dbReference type="ARBA" id="ARBA00004229"/>
    </source>
</evidence>
<reference evidence="7" key="1">
    <citation type="journal article" date="2018" name="Proc. R. Soc. B">
        <title>Punctuated plastome reduction and host-parasite horizontal gene transfer in the holoparasitic plant genus Aphyllon.</title>
        <authorList>
            <person name="Schneider A.C."/>
            <person name="Chun H."/>
            <person name="Stefanovic S."/>
            <person name="Baldwin B.G."/>
        </authorList>
    </citation>
    <scope>NUCLEOTIDE SEQUENCE</scope>
</reference>
<dbReference type="GO" id="GO:0015934">
    <property type="term" value="C:large ribosomal subunit"/>
    <property type="evidence" value="ECO:0007669"/>
    <property type="project" value="InterPro"/>
</dbReference>
<dbReference type="PANTHER" id="PTHR36083">
    <property type="entry name" value="50S RIBOSOMAL PROTEIN L32, CHLOROPLASTIC"/>
    <property type="match status" value="1"/>
</dbReference>
<dbReference type="GO" id="GO:0003735">
    <property type="term" value="F:structural constituent of ribosome"/>
    <property type="evidence" value="ECO:0007669"/>
    <property type="project" value="InterPro"/>
</dbReference>
<dbReference type="AlphaFoldDB" id="A0A385Y4I0"/>
<comment type="subcellular location">
    <subcellularLocation>
        <location evidence="1 6">Plastid</location>
        <location evidence="1 6">Chloroplast</location>
    </subcellularLocation>
</comment>